<comment type="caution">
    <text evidence="4">The sequence shown here is derived from an EMBL/GenBank/DDBJ whole genome shotgun (WGS) entry which is preliminary data.</text>
</comment>
<dbReference type="Pfam" id="PF22785">
    <property type="entry name" value="Tc-R-P"/>
    <property type="match status" value="1"/>
</dbReference>
<keyword evidence="5" id="KW-1185">Reference proteome</keyword>
<evidence type="ECO:0000313" key="5">
    <source>
        <dbReference type="Proteomes" id="UP001409585"/>
    </source>
</evidence>
<dbReference type="InterPro" id="IPR040843">
    <property type="entry name" value="RAMA"/>
</dbReference>
<feature type="domain" description="Tyrosine specific protein phosphatases" evidence="2">
    <location>
        <begin position="205"/>
        <end position="272"/>
    </location>
</feature>
<dbReference type="PANTHER" id="PTHR23339">
    <property type="entry name" value="TYROSINE SPECIFIC PROTEIN PHOSPHATASE AND DUAL SPECIFICITY PROTEIN PHOSPHATASE"/>
    <property type="match status" value="1"/>
</dbReference>
<sequence length="282" mass="31049">MQITLQDIANSGLIAIPLEIRSLAKDSPHHGLLTGNGKITIGNQQFSTPDSAMAAVLTDPKGLVSSNGWQFWGFYCTQRQAWTPLEHLRAKLASLSDQSEIRTSSSHPLRVDTLEIPGCPGKLGLTFCPGKRSQGLYGGLWNRDLKQDLALLEAKGTAVLISLMETHEFALLGAEHLPAMMADSAMEWLHLPIEDMSTPSKDFDAKWLQNRPQIRKLLNQGKLIVIHCRGGLGRTGLFAARILVEAGLPPTEAVKQVRLARANAIETFGQEEYVLKRTWEAH</sequence>
<dbReference type="InterPro" id="IPR016130">
    <property type="entry name" value="Tyr_Pase_AS"/>
</dbReference>
<evidence type="ECO:0000259" key="3">
    <source>
        <dbReference type="PROSITE" id="PS50206"/>
    </source>
</evidence>
<feature type="domain" description="Rhodanese" evidence="3">
    <location>
        <begin position="173"/>
        <end position="277"/>
    </location>
</feature>
<dbReference type="FunFam" id="3.90.190.10:FF:000157">
    <property type="entry name" value="Protein-tyrosine phosphatase"/>
    <property type="match status" value="1"/>
</dbReference>
<dbReference type="PROSITE" id="PS50206">
    <property type="entry name" value="RHODANESE_3"/>
    <property type="match status" value="1"/>
</dbReference>
<dbReference type="GO" id="GO:0004725">
    <property type="term" value="F:protein tyrosine phosphatase activity"/>
    <property type="evidence" value="ECO:0007669"/>
    <property type="project" value="UniProtKB-EC"/>
</dbReference>
<proteinExistence type="predicted"/>
<dbReference type="AlphaFoldDB" id="A0AAV3UA57"/>
<dbReference type="CDD" id="cd14505">
    <property type="entry name" value="CDKN3-like"/>
    <property type="match status" value="1"/>
</dbReference>
<dbReference type="InterPro" id="IPR029021">
    <property type="entry name" value="Prot-tyrosine_phosphatase-like"/>
</dbReference>
<dbReference type="SUPFAM" id="SSF52799">
    <property type="entry name" value="(Phosphotyrosine protein) phosphatases II"/>
    <property type="match status" value="1"/>
</dbReference>
<gene>
    <name evidence="4" type="ORF">GCM10025791_48550</name>
</gene>
<name>A0AAV3UA57_9ALTE</name>
<dbReference type="Pfam" id="PF18755">
    <property type="entry name" value="RAMA"/>
    <property type="match status" value="1"/>
</dbReference>
<dbReference type="PROSITE" id="PS00383">
    <property type="entry name" value="TYR_PHOSPHATASE_1"/>
    <property type="match status" value="1"/>
</dbReference>
<dbReference type="SMART" id="SM00404">
    <property type="entry name" value="PTPc_motif"/>
    <property type="match status" value="1"/>
</dbReference>
<evidence type="ECO:0000313" key="4">
    <source>
        <dbReference type="EMBL" id="GAA4961341.1"/>
    </source>
</evidence>
<dbReference type="InterPro" id="IPR001763">
    <property type="entry name" value="Rhodanese-like_dom"/>
</dbReference>
<dbReference type="InterPro" id="IPR050561">
    <property type="entry name" value="PTP"/>
</dbReference>
<dbReference type="InterPro" id="IPR000387">
    <property type="entry name" value="Tyr_Pase_dom"/>
</dbReference>
<dbReference type="Proteomes" id="UP001409585">
    <property type="component" value="Unassembled WGS sequence"/>
</dbReference>
<dbReference type="PROSITE" id="PS50056">
    <property type="entry name" value="TYR_PHOSPHATASE_2"/>
    <property type="match status" value="1"/>
</dbReference>
<dbReference type="EC" id="3.1.3.48" evidence="1"/>
<dbReference type="InterPro" id="IPR003595">
    <property type="entry name" value="Tyr_Pase_cat"/>
</dbReference>
<accession>A0AAV3UA57</accession>
<reference evidence="5" key="1">
    <citation type="journal article" date="2019" name="Int. J. Syst. Evol. Microbiol.">
        <title>The Global Catalogue of Microorganisms (GCM) 10K type strain sequencing project: providing services to taxonomists for standard genome sequencing and annotation.</title>
        <authorList>
            <consortium name="The Broad Institute Genomics Platform"/>
            <consortium name="The Broad Institute Genome Sequencing Center for Infectious Disease"/>
            <person name="Wu L."/>
            <person name="Ma J."/>
        </authorList>
    </citation>
    <scope>NUCLEOTIDE SEQUENCE [LARGE SCALE GENOMIC DNA]</scope>
    <source>
        <strain evidence="5">JCM 19134</strain>
    </source>
</reference>
<evidence type="ECO:0000259" key="2">
    <source>
        <dbReference type="PROSITE" id="PS50056"/>
    </source>
</evidence>
<protein>
    <recommendedName>
        <fullName evidence="1">protein-tyrosine-phosphatase</fullName>
        <ecNumber evidence="1">3.1.3.48</ecNumber>
    </recommendedName>
</protein>
<organism evidence="4 5">
    <name type="scientific">Halioxenophilus aromaticivorans</name>
    <dbReference type="NCBI Taxonomy" id="1306992"/>
    <lineage>
        <taxon>Bacteria</taxon>
        <taxon>Pseudomonadati</taxon>
        <taxon>Pseudomonadota</taxon>
        <taxon>Gammaproteobacteria</taxon>
        <taxon>Alteromonadales</taxon>
        <taxon>Alteromonadaceae</taxon>
        <taxon>Halioxenophilus</taxon>
    </lineage>
</organism>
<dbReference type="Gene3D" id="3.90.190.10">
    <property type="entry name" value="Protein tyrosine phosphatase superfamily"/>
    <property type="match status" value="1"/>
</dbReference>
<evidence type="ECO:0000256" key="1">
    <source>
        <dbReference type="ARBA" id="ARBA00013064"/>
    </source>
</evidence>
<dbReference type="EMBL" id="BAABLX010000080">
    <property type="protein sequence ID" value="GAA4961341.1"/>
    <property type="molecule type" value="Genomic_DNA"/>
</dbReference>